<dbReference type="InterPro" id="IPR011251">
    <property type="entry name" value="Luciferase-like_dom"/>
</dbReference>
<evidence type="ECO:0000256" key="4">
    <source>
        <dbReference type="ARBA" id="ARBA00023033"/>
    </source>
</evidence>
<dbReference type="CDD" id="cd01094">
    <property type="entry name" value="Alkanesulfonate_monoxygenase"/>
    <property type="match status" value="1"/>
</dbReference>
<evidence type="ECO:0000256" key="3">
    <source>
        <dbReference type="ARBA" id="ARBA00023002"/>
    </source>
</evidence>
<dbReference type="PANTHER" id="PTHR42847:SF9">
    <property type="entry name" value="BLL6451 PROTEIN"/>
    <property type="match status" value="1"/>
</dbReference>
<accession>A0A381QDA5</accession>
<dbReference type="EMBL" id="UINC01001311">
    <property type="protein sequence ID" value="SUZ77301.1"/>
    <property type="molecule type" value="Genomic_DNA"/>
</dbReference>
<dbReference type="InterPro" id="IPR036661">
    <property type="entry name" value="Luciferase-like_sf"/>
</dbReference>
<organism evidence="6">
    <name type="scientific">marine metagenome</name>
    <dbReference type="NCBI Taxonomy" id="408172"/>
    <lineage>
        <taxon>unclassified sequences</taxon>
        <taxon>metagenomes</taxon>
        <taxon>ecological metagenomes</taxon>
    </lineage>
</organism>
<reference evidence="6" key="1">
    <citation type="submission" date="2018-05" db="EMBL/GenBank/DDBJ databases">
        <authorList>
            <person name="Lanie J.A."/>
            <person name="Ng W.-L."/>
            <person name="Kazmierczak K.M."/>
            <person name="Andrzejewski T.M."/>
            <person name="Davidsen T.M."/>
            <person name="Wayne K.J."/>
            <person name="Tettelin H."/>
            <person name="Glass J.I."/>
            <person name="Rusch D."/>
            <person name="Podicherti R."/>
            <person name="Tsui H.-C.T."/>
            <person name="Winkler M.E."/>
        </authorList>
    </citation>
    <scope>NUCLEOTIDE SEQUENCE</scope>
</reference>
<gene>
    <name evidence="6" type="ORF">METZ01_LOCUS30155</name>
</gene>
<dbReference type="SUPFAM" id="SSF51679">
    <property type="entry name" value="Bacterial luciferase-like"/>
    <property type="match status" value="1"/>
</dbReference>
<dbReference type="GO" id="GO:0046306">
    <property type="term" value="P:alkanesulfonate catabolic process"/>
    <property type="evidence" value="ECO:0007669"/>
    <property type="project" value="TreeGrafter"/>
</dbReference>
<dbReference type="GO" id="GO:0008726">
    <property type="term" value="F:alkanesulfonate monooxygenase activity"/>
    <property type="evidence" value="ECO:0007669"/>
    <property type="project" value="TreeGrafter"/>
</dbReference>
<evidence type="ECO:0000256" key="1">
    <source>
        <dbReference type="ARBA" id="ARBA00022630"/>
    </source>
</evidence>
<proteinExistence type="predicted"/>
<keyword evidence="3" id="KW-0560">Oxidoreductase</keyword>
<feature type="domain" description="Luciferase-like" evidence="5">
    <location>
        <begin position="30"/>
        <end position="332"/>
    </location>
</feature>
<dbReference type="InterPro" id="IPR050172">
    <property type="entry name" value="SsuD_RutA_monooxygenase"/>
</dbReference>
<evidence type="ECO:0000256" key="2">
    <source>
        <dbReference type="ARBA" id="ARBA00022643"/>
    </source>
</evidence>
<keyword evidence="4" id="KW-0503">Monooxygenase</keyword>
<sequence length="375" mass="41149">MKLEIIGMIGAVREGTGSKGAEVHVIGGGIDKDYISDFAMIHETSGFDKVLVGYTSSSADGFIVAMHAAAETRNLGFLVAHRPGFVSPTVLSRKAATIDQITQGRIALHIISGGGDVEQRRDGDFLDHDARYRRSGEFMNILKNLWAAEDPIDHKGEFYQFEQAKSDFSCFQKPHIPLYFGGASEVALTVGAKECDVYAMWGEPLKEVEKKMTYFTDKVKALGRDPKSIRFSVSTRPIVANTEAEAWDIAHHTLKNVLATNQTSMHGTGKERLESTGSQRLVDFAKDGEVLDDRLYMPIATATGGAGNTTALVGTAEQVADSLMKYYELGCTTLLIRGFDAYNDAAYWGKELIPLLKESVERYHKTHSVTGKHLS</sequence>
<dbReference type="Gene3D" id="3.20.20.30">
    <property type="entry name" value="Luciferase-like domain"/>
    <property type="match status" value="1"/>
</dbReference>
<dbReference type="PANTHER" id="PTHR42847">
    <property type="entry name" value="ALKANESULFONATE MONOOXYGENASE"/>
    <property type="match status" value="1"/>
</dbReference>
<protein>
    <recommendedName>
        <fullName evidence="5">Luciferase-like domain-containing protein</fullName>
    </recommendedName>
</protein>
<dbReference type="AlphaFoldDB" id="A0A381QDA5"/>
<keyword evidence="2" id="KW-0288">FMN</keyword>
<keyword evidence="1" id="KW-0285">Flavoprotein</keyword>
<name>A0A381QDA5_9ZZZZ</name>
<evidence type="ECO:0000313" key="6">
    <source>
        <dbReference type="EMBL" id="SUZ77301.1"/>
    </source>
</evidence>
<dbReference type="Pfam" id="PF00296">
    <property type="entry name" value="Bac_luciferase"/>
    <property type="match status" value="1"/>
</dbReference>
<evidence type="ECO:0000259" key="5">
    <source>
        <dbReference type="Pfam" id="PF00296"/>
    </source>
</evidence>